<feature type="non-terminal residue" evidence="2">
    <location>
        <position position="1"/>
    </location>
</feature>
<protein>
    <submittedName>
        <fullName evidence="2">Uncharacterized protein</fullName>
    </submittedName>
</protein>
<gene>
    <name evidence="2" type="ORF">PMAYCL1PPCAC_02996</name>
</gene>
<organism evidence="2 3">
    <name type="scientific">Pristionchus mayeri</name>
    <dbReference type="NCBI Taxonomy" id="1317129"/>
    <lineage>
        <taxon>Eukaryota</taxon>
        <taxon>Metazoa</taxon>
        <taxon>Ecdysozoa</taxon>
        <taxon>Nematoda</taxon>
        <taxon>Chromadorea</taxon>
        <taxon>Rhabditida</taxon>
        <taxon>Rhabditina</taxon>
        <taxon>Diplogasteromorpha</taxon>
        <taxon>Diplogasteroidea</taxon>
        <taxon>Neodiplogasteridae</taxon>
        <taxon>Pristionchus</taxon>
    </lineage>
</organism>
<dbReference type="Proteomes" id="UP001328107">
    <property type="component" value="Unassembled WGS sequence"/>
</dbReference>
<evidence type="ECO:0000313" key="2">
    <source>
        <dbReference type="EMBL" id="GMR32801.1"/>
    </source>
</evidence>
<evidence type="ECO:0000256" key="1">
    <source>
        <dbReference type="SAM" id="MobiDB-lite"/>
    </source>
</evidence>
<dbReference type="EMBL" id="BTRK01000001">
    <property type="protein sequence ID" value="GMR32801.1"/>
    <property type="molecule type" value="Genomic_DNA"/>
</dbReference>
<comment type="caution">
    <text evidence="2">The sequence shown here is derived from an EMBL/GenBank/DDBJ whole genome shotgun (WGS) entry which is preliminary data.</text>
</comment>
<reference evidence="3" key="1">
    <citation type="submission" date="2022-10" db="EMBL/GenBank/DDBJ databases">
        <title>Genome assembly of Pristionchus species.</title>
        <authorList>
            <person name="Yoshida K."/>
            <person name="Sommer R.J."/>
        </authorList>
    </citation>
    <scope>NUCLEOTIDE SEQUENCE [LARGE SCALE GENOMIC DNA]</scope>
    <source>
        <strain evidence="3">RS5460</strain>
    </source>
</reference>
<feature type="compositionally biased region" description="Polar residues" evidence="1">
    <location>
        <begin position="15"/>
        <end position="36"/>
    </location>
</feature>
<keyword evidence="3" id="KW-1185">Reference proteome</keyword>
<accession>A0AAN4Z5B3</accession>
<proteinExistence type="predicted"/>
<feature type="region of interest" description="Disordered" evidence="1">
    <location>
        <begin position="15"/>
        <end position="55"/>
    </location>
</feature>
<evidence type="ECO:0000313" key="3">
    <source>
        <dbReference type="Proteomes" id="UP001328107"/>
    </source>
</evidence>
<dbReference type="AlphaFoldDB" id="A0AAN4Z5B3"/>
<feature type="compositionally biased region" description="Polar residues" evidence="1">
    <location>
        <begin position="46"/>
        <end position="55"/>
    </location>
</feature>
<sequence length="103" mass="11710">PRRLPCGRLRRFTGHSTTWRSHPRWMSSSPSLPLQSRTRKLPSMRTGPNEQSDSCVTSVDASTCEDDYQGLPQRLPTQAGFFKCLSEKTLKLAVFAWPWANSE</sequence>
<name>A0AAN4Z5B3_9BILA</name>